<dbReference type="InterPro" id="IPR002524">
    <property type="entry name" value="Cation_efflux"/>
</dbReference>
<accession>A0A6V7VUN2</accession>
<reference evidence="13 14" key="1">
    <citation type="submission" date="2020-08" db="EMBL/GenBank/DDBJ databases">
        <authorList>
            <person name="Koutsovoulos G."/>
            <person name="Danchin GJ E."/>
        </authorList>
    </citation>
    <scope>NUCLEOTIDE SEQUENCE [LARGE SCALE GENOMIC DNA]</scope>
</reference>
<dbReference type="Pfam" id="PF16916">
    <property type="entry name" value="ZT_dimer"/>
    <property type="match status" value="1"/>
</dbReference>
<sequence length="443" mass="49254">MPFFNLNKNGSSHEKKCFNNRCDLEESIAVDSLLNENNESKRAERVLALIALLTLLFVAIEVIGGWLAHSLAIMTDAFHMISDLSSFLVSILAIRLSRRQPNVRHSYGFQRAEVLGALSSVLVIWVLTGMLLYMAVWRIVANEYEVKPDTMMLTAGIGVLFNLLIGTLLHIVWRNGGSGHSHIHSHNHSNKNIQLNLNNKEGKEKKNSTNSTIPIQINLEGRNGSIVSIESTTIENTNTSTSSSSSSDIEEENNSQCSGSNKSNNLNIRAAFVHVLGDLCQSLGVLIASIIIKFTGYAIADPICTFFFSFLVLLTSVPVFSDAITILMEASPQFVSHDKIYKNLLSLPNVVGIHSLRVWALKSDTLAATVHLELEEHSDANKVSIMAQHLLAKIHRIRFSTVQSHCNQFKNNIKNKNEFLVEINEGFENNKELQTTINSLEKF</sequence>
<evidence type="ECO:0000256" key="1">
    <source>
        <dbReference type="ARBA" id="ARBA00004141"/>
    </source>
</evidence>
<evidence type="ECO:0000259" key="12">
    <source>
        <dbReference type="Pfam" id="PF16916"/>
    </source>
</evidence>
<dbReference type="InterPro" id="IPR027469">
    <property type="entry name" value="Cation_efflux_TMD_sf"/>
</dbReference>
<dbReference type="Gene3D" id="1.20.1510.10">
    <property type="entry name" value="Cation efflux protein transmembrane domain"/>
    <property type="match status" value="1"/>
</dbReference>
<evidence type="ECO:0000313" key="14">
    <source>
        <dbReference type="Proteomes" id="UP000580250"/>
    </source>
</evidence>
<dbReference type="SUPFAM" id="SSF160240">
    <property type="entry name" value="Cation efflux protein cytoplasmic domain-like"/>
    <property type="match status" value="1"/>
</dbReference>
<evidence type="ECO:0000256" key="2">
    <source>
        <dbReference type="ARBA" id="ARBA00008873"/>
    </source>
</evidence>
<keyword evidence="7" id="KW-0406">Ion transport</keyword>
<evidence type="ECO:0000313" key="13">
    <source>
        <dbReference type="EMBL" id="CAD2178657.1"/>
    </source>
</evidence>
<keyword evidence="6 10" id="KW-1133">Transmembrane helix</keyword>
<keyword evidence="5" id="KW-0862">Zinc</keyword>
<dbReference type="PANTHER" id="PTHR11562:SF84">
    <property type="entry name" value="LD05335P"/>
    <property type="match status" value="1"/>
</dbReference>
<dbReference type="InterPro" id="IPR050681">
    <property type="entry name" value="CDF/SLC30A"/>
</dbReference>
<keyword evidence="8 10" id="KW-0472">Membrane</keyword>
<dbReference type="GO" id="GO:0010043">
    <property type="term" value="P:response to zinc ion"/>
    <property type="evidence" value="ECO:0007669"/>
    <property type="project" value="TreeGrafter"/>
</dbReference>
<feature type="transmembrane region" description="Helical" evidence="10">
    <location>
        <begin position="73"/>
        <end position="94"/>
    </location>
</feature>
<comment type="caution">
    <text evidence="13">The sequence shown here is derived from an EMBL/GenBank/DDBJ whole genome shotgun (WGS) entry which is preliminary data.</text>
</comment>
<gene>
    <name evidence="13" type="ORF">MENT_LOCUS30606</name>
</gene>
<feature type="domain" description="Cation efflux protein cytoplasmic" evidence="12">
    <location>
        <begin position="337"/>
        <end position="403"/>
    </location>
</feature>
<dbReference type="GO" id="GO:0005886">
    <property type="term" value="C:plasma membrane"/>
    <property type="evidence" value="ECO:0007669"/>
    <property type="project" value="TreeGrafter"/>
</dbReference>
<dbReference type="InterPro" id="IPR027470">
    <property type="entry name" value="Cation_efflux_CTD"/>
</dbReference>
<evidence type="ECO:0000259" key="11">
    <source>
        <dbReference type="Pfam" id="PF01545"/>
    </source>
</evidence>
<feature type="transmembrane region" description="Helical" evidence="10">
    <location>
        <begin position="271"/>
        <end position="292"/>
    </location>
</feature>
<dbReference type="Pfam" id="PF01545">
    <property type="entry name" value="Cation_efflux"/>
    <property type="match status" value="1"/>
</dbReference>
<evidence type="ECO:0000256" key="4">
    <source>
        <dbReference type="ARBA" id="ARBA00022692"/>
    </source>
</evidence>
<dbReference type="SUPFAM" id="SSF161111">
    <property type="entry name" value="Cation efflux protein transmembrane domain-like"/>
    <property type="match status" value="1"/>
</dbReference>
<feature type="domain" description="Cation efflux protein transmembrane" evidence="11">
    <location>
        <begin position="49"/>
        <end position="328"/>
    </location>
</feature>
<dbReference type="InterPro" id="IPR058533">
    <property type="entry name" value="Cation_efflux_TM"/>
</dbReference>
<protein>
    <submittedName>
        <fullName evidence="13">Uncharacterized protein</fullName>
    </submittedName>
</protein>
<feature type="transmembrane region" description="Helical" evidence="10">
    <location>
        <begin position="46"/>
        <end position="67"/>
    </location>
</feature>
<evidence type="ECO:0000256" key="5">
    <source>
        <dbReference type="ARBA" id="ARBA00022906"/>
    </source>
</evidence>
<evidence type="ECO:0000256" key="10">
    <source>
        <dbReference type="SAM" id="Phobius"/>
    </source>
</evidence>
<dbReference type="Proteomes" id="UP000580250">
    <property type="component" value="Unassembled WGS sequence"/>
</dbReference>
<evidence type="ECO:0000256" key="8">
    <source>
        <dbReference type="ARBA" id="ARBA00023136"/>
    </source>
</evidence>
<dbReference type="EMBL" id="CAJEWN010000324">
    <property type="protein sequence ID" value="CAD2178657.1"/>
    <property type="molecule type" value="Genomic_DNA"/>
</dbReference>
<feature type="region of interest" description="Disordered" evidence="9">
    <location>
        <begin position="235"/>
        <end position="260"/>
    </location>
</feature>
<dbReference type="AlphaFoldDB" id="A0A6V7VUN2"/>
<evidence type="ECO:0000256" key="3">
    <source>
        <dbReference type="ARBA" id="ARBA00022448"/>
    </source>
</evidence>
<keyword evidence="5" id="KW-0864">Zinc transport</keyword>
<comment type="subcellular location">
    <subcellularLocation>
        <location evidence="1">Membrane</location>
        <topology evidence="1">Multi-pass membrane protein</topology>
    </subcellularLocation>
</comment>
<evidence type="ECO:0000256" key="7">
    <source>
        <dbReference type="ARBA" id="ARBA00023065"/>
    </source>
</evidence>
<evidence type="ECO:0000256" key="6">
    <source>
        <dbReference type="ARBA" id="ARBA00022989"/>
    </source>
</evidence>
<dbReference type="OrthoDB" id="9944568at2759"/>
<comment type="similarity">
    <text evidence="2">Belongs to the cation diffusion facilitator (CDF) transporter (TC 2.A.4) family. SLC30A subfamily.</text>
</comment>
<dbReference type="InterPro" id="IPR036837">
    <property type="entry name" value="Cation_efflux_CTD_sf"/>
</dbReference>
<feature type="transmembrane region" description="Helical" evidence="10">
    <location>
        <begin position="115"/>
        <end position="140"/>
    </location>
</feature>
<feature type="transmembrane region" description="Helical" evidence="10">
    <location>
        <begin position="152"/>
        <end position="173"/>
    </location>
</feature>
<dbReference type="PANTHER" id="PTHR11562">
    <property type="entry name" value="CATION EFFLUX PROTEIN/ ZINC TRANSPORTER"/>
    <property type="match status" value="1"/>
</dbReference>
<organism evidence="13 14">
    <name type="scientific">Meloidogyne enterolobii</name>
    <name type="common">Root-knot nematode worm</name>
    <name type="synonym">Meloidogyne mayaguensis</name>
    <dbReference type="NCBI Taxonomy" id="390850"/>
    <lineage>
        <taxon>Eukaryota</taxon>
        <taxon>Metazoa</taxon>
        <taxon>Ecdysozoa</taxon>
        <taxon>Nematoda</taxon>
        <taxon>Chromadorea</taxon>
        <taxon>Rhabditida</taxon>
        <taxon>Tylenchina</taxon>
        <taxon>Tylenchomorpha</taxon>
        <taxon>Tylenchoidea</taxon>
        <taxon>Meloidogynidae</taxon>
        <taxon>Meloidogyninae</taxon>
        <taxon>Meloidogyne</taxon>
    </lineage>
</organism>
<feature type="compositionally biased region" description="Low complexity" evidence="9">
    <location>
        <begin position="235"/>
        <end position="247"/>
    </location>
</feature>
<keyword evidence="3" id="KW-0813">Transport</keyword>
<keyword evidence="4 10" id="KW-0812">Transmembrane</keyword>
<feature type="transmembrane region" description="Helical" evidence="10">
    <location>
        <begin position="298"/>
        <end position="320"/>
    </location>
</feature>
<evidence type="ECO:0000256" key="9">
    <source>
        <dbReference type="SAM" id="MobiDB-lite"/>
    </source>
</evidence>
<proteinExistence type="inferred from homology"/>
<name>A0A6V7VUN2_MELEN</name>
<dbReference type="NCBIfam" id="TIGR01297">
    <property type="entry name" value="CDF"/>
    <property type="match status" value="1"/>
</dbReference>
<dbReference type="GO" id="GO:0005385">
    <property type="term" value="F:zinc ion transmembrane transporter activity"/>
    <property type="evidence" value="ECO:0007669"/>
    <property type="project" value="TreeGrafter"/>
</dbReference>